<feature type="compositionally biased region" description="Polar residues" evidence="1">
    <location>
        <begin position="294"/>
        <end position="305"/>
    </location>
</feature>
<proteinExistence type="predicted"/>
<accession>M3AT95</accession>
<dbReference type="EMBL" id="KB446561">
    <property type="protein sequence ID" value="EME80353.1"/>
    <property type="molecule type" value="Genomic_DNA"/>
</dbReference>
<keyword evidence="3" id="KW-1185">Reference proteome</keyword>
<reference evidence="2 3" key="1">
    <citation type="journal article" date="2012" name="PLoS Pathog.">
        <title>Diverse lifestyles and strategies of plant pathogenesis encoded in the genomes of eighteen Dothideomycetes fungi.</title>
        <authorList>
            <person name="Ohm R.A."/>
            <person name="Feau N."/>
            <person name="Henrissat B."/>
            <person name="Schoch C.L."/>
            <person name="Horwitz B.A."/>
            <person name="Barry K.W."/>
            <person name="Condon B.J."/>
            <person name="Copeland A.C."/>
            <person name="Dhillon B."/>
            <person name="Glaser F."/>
            <person name="Hesse C.N."/>
            <person name="Kosti I."/>
            <person name="LaButti K."/>
            <person name="Lindquist E.A."/>
            <person name="Lucas S."/>
            <person name="Salamov A.A."/>
            <person name="Bradshaw R.E."/>
            <person name="Ciuffetti L."/>
            <person name="Hamelin R.C."/>
            <person name="Kema G.H.J."/>
            <person name="Lawrence C."/>
            <person name="Scott J.A."/>
            <person name="Spatafora J.W."/>
            <person name="Turgeon B.G."/>
            <person name="de Wit P.J.G.M."/>
            <person name="Zhong S."/>
            <person name="Goodwin S.B."/>
            <person name="Grigoriev I.V."/>
        </authorList>
    </citation>
    <scope>NUCLEOTIDE SEQUENCE [LARGE SCALE GENOMIC DNA]</scope>
    <source>
        <strain evidence="2 3">CIRAD86</strain>
    </source>
</reference>
<feature type="region of interest" description="Disordered" evidence="1">
    <location>
        <begin position="105"/>
        <end position="213"/>
    </location>
</feature>
<evidence type="ECO:0000313" key="3">
    <source>
        <dbReference type="Proteomes" id="UP000016932"/>
    </source>
</evidence>
<dbReference type="HOGENOM" id="CLU_852918_0_0_1"/>
<dbReference type="RefSeq" id="XP_007928936.1">
    <property type="nucleotide sequence ID" value="XM_007930745.1"/>
</dbReference>
<feature type="region of interest" description="Disordered" evidence="1">
    <location>
        <begin position="294"/>
        <end position="326"/>
    </location>
</feature>
<dbReference type="KEGG" id="pfj:MYCFIDRAFT_78096"/>
<gene>
    <name evidence="2" type="ORF">MYCFIDRAFT_78096</name>
</gene>
<dbReference type="GeneID" id="19341401"/>
<dbReference type="Proteomes" id="UP000016932">
    <property type="component" value="Unassembled WGS sequence"/>
</dbReference>
<evidence type="ECO:0000256" key="1">
    <source>
        <dbReference type="SAM" id="MobiDB-lite"/>
    </source>
</evidence>
<dbReference type="AlphaFoldDB" id="M3AT95"/>
<protein>
    <submittedName>
        <fullName evidence="2">Uncharacterized protein</fullName>
    </submittedName>
</protein>
<feature type="compositionally biased region" description="Basic and acidic residues" evidence="1">
    <location>
        <begin position="144"/>
        <end position="155"/>
    </location>
</feature>
<name>M3AT95_PSEFD</name>
<dbReference type="VEuPathDB" id="FungiDB:MYCFIDRAFT_78096"/>
<dbReference type="OrthoDB" id="3648929at2759"/>
<organism evidence="2 3">
    <name type="scientific">Pseudocercospora fijiensis (strain CIRAD86)</name>
    <name type="common">Black leaf streak disease fungus</name>
    <name type="synonym">Mycosphaerella fijiensis</name>
    <dbReference type="NCBI Taxonomy" id="383855"/>
    <lineage>
        <taxon>Eukaryota</taxon>
        <taxon>Fungi</taxon>
        <taxon>Dikarya</taxon>
        <taxon>Ascomycota</taxon>
        <taxon>Pezizomycotina</taxon>
        <taxon>Dothideomycetes</taxon>
        <taxon>Dothideomycetidae</taxon>
        <taxon>Mycosphaerellales</taxon>
        <taxon>Mycosphaerellaceae</taxon>
        <taxon>Pseudocercospora</taxon>
    </lineage>
</organism>
<evidence type="ECO:0000313" key="2">
    <source>
        <dbReference type="EMBL" id="EME80353.1"/>
    </source>
</evidence>
<sequence>MSTLRLRVLVLAHHHHHHHHHGTWRIVRVDTLQLSNAASAIQSSPPAGTRCITTPPHSGSTLASPRTPAEMGFISLFTKGPKKGTELNATCPRCETAVELAPPFPEQSLPGSRAPTAPRIVSPSYPSKRASQLASGLADDSSDRDDKSEQQDSFRRPKGVRLTKVLSMNPKLSLEERRDRHHTIPKPVSGLAPLGTPDGRTGEPPPGPRLRDLSNFPYLRKQAQATTARRERTWADIEKQASELGKKAENHAFSLDGGQDQIEGIQSLCDDFNDVYDYFGSLIAELDDMIDQHGVSTRQSSNGKSFQKPHPSPEFPDLNEPSPLES</sequence>